<feature type="transmembrane region" description="Helical" evidence="1">
    <location>
        <begin position="34"/>
        <end position="53"/>
    </location>
</feature>
<protein>
    <submittedName>
        <fullName evidence="2">Uncharacterized protein</fullName>
    </submittedName>
</protein>
<dbReference type="AlphaFoldDB" id="A0A099I5V6"/>
<dbReference type="EMBL" id="JAKTMA010000009">
    <property type="protein sequence ID" value="MCR0232393.1"/>
    <property type="molecule type" value="Genomic_DNA"/>
</dbReference>
<reference evidence="4" key="2">
    <citation type="journal article" date="2019" name="Nat. Med.">
        <title>A library of human gut bacterial isolates paired with longitudinal multiomics data enables mechanistic microbiome research.</title>
        <authorList>
            <person name="Poyet M."/>
            <person name="Groussin M."/>
            <person name="Gibbons S.M."/>
            <person name="Avila-Pacheco J."/>
            <person name="Jiang X."/>
            <person name="Kearney S.M."/>
            <person name="Perrotta A.R."/>
            <person name="Berdy B."/>
            <person name="Zhao S."/>
            <person name="Lieberman T.D."/>
            <person name="Swanson P.K."/>
            <person name="Smith M."/>
            <person name="Roesemann S."/>
            <person name="Alexander J.E."/>
            <person name="Rich S.A."/>
            <person name="Livny J."/>
            <person name="Vlamakis H."/>
            <person name="Clish C."/>
            <person name="Bullock K."/>
            <person name="Deik A."/>
            <person name="Scott J."/>
            <person name="Pierce K.A."/>
            <person name="Xavier R.J."/>
            <person name="Alm E.J."/>
        </authorList>
    </citation>
    <scope>NUCLEOTIDE SEQUENCE</scope>
    <source>
        <strain evidence="4">BIOML-A12</strain>
    </source>
</reference>
<evidence type="ECO:0000313" key="5">
    <source>
        <dbReference type="Proteomes" id="UP000030008"/>
    </source>
</evidence>
<reference evidence="3" key="3">
    <citation type="journal article" date="2022" name="Clin. Infect. Dis.">
        <title>Association between Clostridium innocuum and antibiotic-associated diarrhea in adults and children: A cross-sectional study and comparative genomics analysis.</title>
        <authorList>
            <person name="Cherny K.E."/>
            <person name="Muscat E.B."/>
            <person name="Balaji A."/>
            <person name="Mukherjee J."/>
            <person name="Ozer E.A."/>
            <person name="Angarone M.P."/>
            <person name="Hauser A.R."/>
            <person name="Sichel J.S."/>
            <person name="Amponsah E."/>
            <person name="Kociolek L.K."/>
        </authorList>
    </citation>
    <scope>NUCLEOTIDE SEQUENCE</scope>
    <source>
        <strain evidence="3">NU1-AC-029v</strain>
    </source>
</reference>
<keyword evidence="1" id="KW-0472">Membrane</keyword>
<sequence length="72" mass="8461">MNRKMLAPIIIGILIAFYMMIWISSLFFLDAPEFLVILFGIPMLALLFLWIHVVKERLDEIRSGEEDDLSKY</sequence>
<name>A0A099I5V6_CLOIN</name>
<evidence type="ECO:0000313" key="2">
    <source>
        <dbReference type="EMBL" id="KGJ52936.1"/>
    </source>
</evidence>
<dbReference type="Proteomes" id="UP000030008">
    <property type="component" value="Unassembled WGS sequence"/>
</dbReference>
<keyword evidence="1" id="KW-1133">Transmembrane helix</keyword>
<dbReference type="EMBL" id="JQIF01000049">
    <property type="protein sequence ID" value="KGJ52936.1"/>
    <property type="molecule type" value="Genomic_DNA"/>
</dbReference>
<dbReference type="Proteomes" id="UP000604383">
    <property type="component" value="Unassembled WGS sequence"/>
</dbReference>
<organism evidence="2 5">
    <name type="scientific">Clostridium innocuum</name>
    <dbReference type="NCBI Taxonomy" id="1522"/>
    <lineage>
        <taxon>Bacteria</taxon>
        <taxon>Bacillati</taxon>
        <taxon>Bacillota</taxon>
        <taxon>Clostridia</taxon>
        <taxon>Eubacteriales</taxon>
        <taxon>Clostridiaceae</taxon>
        <taxon>Clostridium</taxon>
    </lineage>
</organism>
<comment type="caution">
    <text evidence="2">The sequence shown here is derived from an EMBL/GenBank/DDBJ whole genome shotgun (WGS) entry which is preliminary data.</text>
</comment>
<evidence type="ECO:0000313" key="4">
    <source>
        <dbReference type="EMBL" id="MZH58366.1"/>
    </source>
</evidence>
<evidence type="ECO:0000256" key="1">
    <source>
        <dbReference type="SAM" id="Phobius"/>
    </source>
</evidence>
<keyword evidence="1" id="KW-0812">Transmembrane</keyword>
<feature type="transmembrane region" description="Helical" evidence="1">
    <location>
        <begin position="7"/>
        <end position="28"/>
    </location>
</feature>
<evidence type="ECO:0000313" key="3">
    <source>
        <dbReference type="EMBL" id="MCR0232393.1"/>
    </source>
</evidence>
<dbReference type="EMBL" id="WWTN01000080">
    <property type="protein sequence ID" value="MZH58366.1"/>
    <property type="molecule type" value="Genomic_DNA"/>
</dbReference>
<gene>
    <name evidence="2" type="ORF">CIAN88_11625</name>
    <name evidence="4" type="ORF">GT664_22090</name>
    <name evidence="3" type="ORF">MKC95_06400</name>
</gene>
<dbReference type="Proteomes" id="UP001203972">
    <property type="component" value="Unassembled WGS sequence"/>
</dbReference>
<accession>A0A099I5V6</accession>
<proteinExistence type="predicted"/>
<dbReference type="RefSeq" id="WP_008818589.1">
    <property type="nucleotide sequence ID" value="NZ_AP025565.1"/>
</dbReference>
<reference evidence="2 5" key="1">
    <citation type="submission" date="2014-08" db="EMBL/GenBank/DDBJ databases">
        <title>Clostridium innocuum, an unnegligible vancomycin-resistant pathogen causing extra-intestinal infections.</title>
        <authorList>
            <person name="Feng Y."/>
            <person name="Chiu C.-H."/>
        </authorList>
    </citation>
    <scope>NUCLEOTIDE SEQUENCE [LARGE SCALE GENOMIC DNA]</scope>
    <source>
        <strain evidence="2 5">AN88</strain>
    </source>
</reference>